<gene>
    <name evidence="3" type="primary">ga27624</name>
    <name evidence="3" type="ORF">PR202_ga27624</name>
</gene>
<evidence type="ECO:0000313" key="4">
    <source>
        <dbReference type="Proteomes" id="UP001054889"/>
    </source>
</evidence>
<reference evidence="3" key="2">
    <citation type="submission" date="2021-12" db="EMBL/GenBank/DDBJ databases">
        <title>Resequencing data analysis of finger millet.</title>
        <authorList>
            <person name="Hatakeyama M."/>
            <person name="Aluri S."/>
            <person name="Balachadran M.T."/>
            <person name="Sivarajan S.R."/>
            <person name="Poveda L."/>
            <person name="Shimizu-Inatsugi R."/>
            <person name="Schlapbach R."/>
            <person name="Sreeman S.M."/>
            <person name="Shimizu K.K."/>
        </authorList>
    </citation>
    <scope>NUCLEOTIDE SEQUENCE</scope>
</reference>
<organism evidence="3 4">
    <name type="scientific">Eleusine coracana subsp. coracana</name>
    <dbReference type="NCBI Taxonomy" id="191504"/>
    <lineage>
        <taxon>Eukaryota</taxon>
        <taxon>Viridiplantae</taxon>
        <taxon>Streptophyta</taxon>
        <taxon>Embryophyta</taxon>
        <taxon>Tracheophyta</taxon>
        <taxon>Spermatophyta</taxon>
        <taxon>Magnoliopsida</taxon>
        <taxon>Liliopsida</taxon>
        <taxon>Poales</taxon>
        <taxon>Poaceae</taxon>
        <taxon>PACMAD clade</taxon>
        <taxon>Chloridoideae</taxon>
        <taxon>Cynodonteae</taxon>
        <taxon>Eleusininae</taxon>
        <taxon>Eleusine</taxon>
    </lineage>
</organism>
<dbReference type="Pfam" id="PF24570">
    <property type="entry name" value="BACK_BPM_SPOP"/>
    <property type="match status" value="1"/>
</dbReference>
<dbReference type="InterPro" id="IPR056423">
    <property type="entry name" value="BACK_BPM_SPOP"/>
</dbReference>
<dbReference type="PANTHER" id="PTHR26379">
    <property type="entry name" value="BTB/POZ AND MATH DOMAIN-CONTAINING PROTEIN 1"/>
    <property type="match status" value="1"/>
</dbReference>
<dbReference type="AlphaFoldDB" id="A0AAV5DGF8"/>
<dbReference type="EMBL" id="BQKI01000016">
    <property type="protein sequence ID" value="GJN09603.1"/>
    <property type="molecule type" value="Genomic_DNA"/>
</dbReference>
<evidence type="ECO:0000313" key="3">
    <source>
        <dbReference type="EMBL" id="GJN09603.1"/>
    </source>
</evidence>
<name>A0AAV5DGF8_ELECO</name>
<dbReference type="GO" id="GO:0016567">
    <property type="term" value="P:protein ubiquitination"/>
    <property type="evidence" value="ECO:0007669"/>
    <property type="project" value="InterPro"/>
</dbReference>
<accession>A0AAV5DGF8</accession>
<protein>
    <recommendedName>
        <fullName evidence="2">BPM/SPOP BACK domain-containing protein</fullName>
    </recommendedName>
</protein>
<proteinExistence type="inferred from homology"/>
<dbReference type="Proteomes" id="UP001054889">
    <property type="component" value="Unassembled WGS sequence"/>
</dbReference>
<dbReference type="InterPro" id="IPR045005">
    <property type="entry name" value="BPM1-6"/>
</dbReference>
<dbReference type="Gene3D" id="1.25.40.420">
    <property type="match status" value="1"/>
</dbReference>
<comment type="caution">
    <text evidence="3">The sequence shown here is derived from an EMBL/GenBank/DDBJ whole genome shotgun (WGS) entry which is preliminary data.</text>
</comment>
<dbReference type="PANTHER" id="PTHR26379:SF187">
    <property type="entry name" value="OS07G0655300 PROTEIN"/>
    <property type="match status" value="1"/>
</dbReference>
<evidence type="ECO:0000259" key="2">
    <source>
        <dbReference type="Pfam" id="PF24570"/>
    </source>
</evidence>
<comment type="similarity">
    <text evidence="1">Belongs to the Tdpoz family.</text>
</comment>
<evidence type="ECO:0000256" key="1">
    <source>
        <dbReference type="ARBA" id="ARBA00010846"/>
    </source>
</evidence>
<keyword evidence="4" id="KW-1185">Reference proteome</keyword>
<sequence>MIRHLLVAADIHAMERLKMICQNILAKKLDLETVATTLGLADQHNCEALKDACIEFLNSSDQEEMDAVMKTLGYENLKRSCPSVIVEAYERSKRCKT</sequence>
<reference evidence="3" key="1">
    <citation type="journal article" date="2018" name="DNA Res.">
        <title>Multiple hybrid de novo genome assembly of finger millet, an orphan allotetraploid crop.</title>
        <authorList>
            <person name="Hatakeyama M."/>
            <person name="Aluri S."/>
            <person name="Balachadran M.T."/>
            <person name="Sivarajan S.R."/>
            <person name="Patrignani A."/>
            <person name="Gruter S."/>
            <person name="Poveda L."/>
            <person name="Shimizu-Inatsugi R."/>
            <person name="Baeten J."/>
            <person name="Francoijs K.J."/>
            <person name="Nataraja K.N."/>
            <person name="Reddy Y.A.N."/>
            <person name="Phadnis S."/>
            <person name="Ravikumar R.L."/>
            <person name="Schlapbach R."/>
            <person name="Sreeman S.M."/>
            <person name="Shimizu K.K."/>
        </authorList>
    </citation>
    <scope>NUCLEOTIDE SEQUENCE</scope>
</reference>
<feature type="domain" description="BPM/SPOP BACK" evidence="2">
    <location>
        <begin position="33"/>
        <end position="88"/>
    </location>
</feature>